<protein>
    <submittedName>
        <fullName evidence="9">Calcium-binding protein CML19</fullName>
    </submittedName>
</protein>
<dbReference type="GeneID" id="116215277"/>
<feature type="domain" description="EF-hand" evidence="5">
    <location>
        <begin position="20"/>
        <end position="55"/>
    </location>
</feature>
<sequence>MVASLNSSAPRVSTYKAMDVLKQKYERVFTHFDGNRDGRISPSELQHCITAIGGELSLAEAAAAVVSLDMDGDGLLGFEDFVKFVEGGGEEEKANDLREAFKMYEMDGCGCITPKSLRRMLSRLGDSRTVDECKVMISRFDLNGDGVLNFDEFMVMMS</sequence>
<dbReference type="Gene3D" id="1.10.238.10">
    <property type="entry name" value="EF-hand"/>
    <property type="match status" value="2"/>
</dbReference>
<feature type="domain" description="EF-hand" evidence="5">
    <location>
        <begin position="128"/>
        <end position="158"/>
    </location>
</feature>
<dbReference type="Pfam" id="PF13499">
    <property type="entry name" value="EF-hand_7"/>
    <property type="match status" value="2"/>
</dbReference>
<evidence type="ECO:0000313" key="9">
    <source>
        <dbReference type="RefSeq" id="XP_031406781.1"/>
    </source>
</evidence>
<proteinExistence type="predicted"/>
<dbReference type="AlphaFoldDB" id="A0A218WMY4"/>
<evidence type="ECO:0000256" key="3">
    <source>
        <dbReference type="ARBA" id="ARBA00022837"/>
    </source>
</evidence>
<dbReference type="Proteomes" id="UP000197138">
    <property type="component" value="Unassembled WGS sequence"/>
</dbReference>
<accession>A0A218WMY4</accession>
<evidence type="ECO:0000313" key="6">
    <source>
        <dbReference type="EMBL" id="OWM74006.1"/>
    </source>
</evidence>
<keyword evidence="8" id="KW-1185">Reference proteome</keyword>
<keyword evidence="2" id="KW-0677">Repeat</keyword>
<feature type="domain" description="EF-hand" evidence="5">
    <location>
        <begin position="92"/>
        <end position="127"/>
    </location>
</feature>
<dbReference type="Proteomes" id="UP000515151">
    <property type="component" value="Chromosome 7"/>
</dbReference>
<dbReference type="SUPFAM" id="SSF47473">
    <property type="entry name" value="EF-hand"/>
    <property type="match status" value="1"/>
</dbReference>
<evidence type="ECO:0000256" key="4">
    <source>
        <dbReference type="ARBA" id="ARBA00057710"/>
    </source>
</evidence>
<evidence type="ECO:0000256" key="2">
    <source>
        <dbReference type="ARBA" id="ARBA00022737"/>
    </source>
</evidence>
<dbReference type="PROSITE" id="PS50222">
    <property type="entry name" value="EF_HAND_2"/>
    <property type="match status" value="4"/>
</dbReference>
<dbReference type="PANTHER" id="PTHR10891">
    <property type="entry name" value="EF-HAND CALCIUM-BINDING DOMAIN CONTAINING PROTEIN"/>
    <property type="match status" value="1"/>
</dbReference>
<dbReference type="FunFam" id="1.10.238.10:FF:000237">
    <property type="entry name" value="Calcium-binding protein CML38"/>
    <property type="match status" value="1"/>
</dbReference>
<organism evidence="6 7">
    <name type="scientific">Punica granatum</name>
    <name type="common">Pomegranate</name>
    <dbReference type="NCBI Taxonomy" id="22663"/>
    <lineage>
        <taxon>Eukaryota</taxon>
        <taxon>Viridiplantae</taxon>
        <taxon>Streptophyta</taxon>
        <taxon>Embryophyta</taxon>
        <taxon>Tracheophyta</taxon>
        <taxon>Spermatophyta</taxon>
        <taxon>Magnoliopsida</taxon>
        <taxon>eudicotyledons</taxon>
        <taxon>Gunneridae</taxon>
        <taxon>Pentapetalae</taxon>
        <taxon>rosids</taxon>
        <taxon>malvids</taxon>
        <taxon>Myrtales</taxon>
        <taxon>Lythraceae</taxon>
        <taxon>Punica</taxon>
    </lineage>
</organism>
<comment type="function">
    <text evidence="4">Potential calcium sensor that binds calcium in vitro.</text>
</comment>
<dbReference type="InterPro" id="IPR039647">
    <property type="entry name" value="EF_hand_pair_protein_CML-like"/>
</dbReference>
<reference evidence="6" key="2">
    <citation type="submission" date="2017-06" db="EMBL/GenBank/DDBJ databases">
        <title>The pomegranate genome and the genomics of punicalagin biosynthesis.</title>
        <authorList>
            <person name="Xu C."/>
        </authorList>
    </citation>
    <scope>NUCLEOTIDE SEQUENCE [LARGE SCALE GENOMIC DNA]</scope>
    <source>
        <tissue evidence="6">Fresh leaf</tissue>
    </source>
</reference>
<dbReference type="RefSeq" id="XP_031406781.1">
    <property type="nucleotide sequence ID" value="XM_031550921.1"/>
</dbReference>
<gene>
    <name evidence="9" type="primary">LOC116215277</name>
    <name evidence="6" type="ORF">CDL15_Pgr022277</name>
</gene>
<dbReference type="InterPro" id="IPR018247">
    <property type="entry name" value="EF_Hand_1_Ca_BS"/>
</dbReference>
<evidence type="ECO:0000259" key="5">
    <source>
        <dbReference type="PROSITE" id="PS50222"/>
    </source>
</evidence>
<evidence type="ECO:0000256" key="1">
    <source>
        <dbReference type="ARBA" id="ARBA00022723"/>
    </source>
</evidence>
<dbReference type="FunFam" id="1.10.238.10:FF:000341">
    <property type="entry name" value="Putative calcium-binding protein CML19"/>
    <property type="match status" value="1"/>
</dbReference>
<dbReference type="InterPro" id="IPR011992">
    <property type="entry name" value="EF-hand-dom_pair"/>
</dbReference>
<reference evidence="9" key="4">
    <citation type="submission" date="2025-04" db="UniProtKB">
        <authorList>
            <consortium name="RefSeq"/>
        </authorList>
    </citation>
    <scope>IDENTIFICATION</scope>
    <source>
        <tissue evidence="9">Leaf</tissue>
    </source>
</reference>
<keyword evidence="3" id="KW-0106">Calcium</keyword>
<dbReference type="SMART" id="SM00054">
    <property type="entry name" value="EFh"/>
    <property type="match status" value="4"/>
</dbReference>
<evidence type="ECO:0000313" key="8">
    <source>
        <dbReference type="Proteomes" id="UP000515151"/>
    </source>
</evidence>
<evidence type="ECO:0000313" key="7">
    <source>
        <dbReference type="Proteomes" id="UP000197138"/>
    </source>
</evidence>
<keyword evidence="1" id="KW-0479">Metal-binding</keyword>
<reference evidence="8" key="3">
    <citation type="journal article" date="2020" name="Plant Biotechnol. J.">
        <title>The pomegranate (Punica granatum L.) draft genome dissects genetic divergence between soft- and hard-seeded cultivars.</title>
        <authorList>
            <person name="Luo X."/>
            <person name="Li H."/>
            <person name="Wu Z."/>
            <person name="Yao W."/>
            <person name="Zhao P."/>
            <person name="Cao D."/>
            <person name="Yu H."/>
            <person name="Li K."/>
            <person name="Poudel K."/>
            <person name="Zhao D."/>
            <person name="Zhang F."/>
            <person name="Xia X."/>
            <person name="Chen L."/>
            <person name="Wang Q."/>
            <person name="Jing D."/>
            <person name="Cao S."/>
        </authorList>
    </citation>
    <scope>NUCLEOTIDE SEQUENCE [LARGE SCALE GENOMIC DNA]</scope>
</reference>
<dbReference type="OrthoDB" id="26525at2759"/>
<dbReference type="InterPro" id="IPR002048">
    <property type="entry name" value="EF_hand_dom"/>
</dbReference>
<dbReference type="PROSITE" id="PS00018">
    <property type="entry name" value="EF_HAND_1"/>
    <property type="match status" value="3"/>
</dbReference>
<dbReference type="GO" id="GO:0005509">
    <property type="term" value="F:calcium ion binding"/>
    <property type="evidence" value="ECO:0007669"/>
    <property type="project" value="InterPro"/>
</dbReference>
<dbReference type="EMBL" id="MTKT01003937">
    <property type="protein sequence ID" value="OWM74006.1"/>
    <property type="molecule type" value="Genomic_DNA"/>
</dbReference>
<name>A0A218WMY4_PUNGR</name>
<dbReference type="CDD" id="cd00051">
    <property type="entry name" value="EFh"/>
    <property type="match status" value="1"/>
</dbReference>
<reference evidence="7" key="1">
    <citation type="journal article" date="2017" name="Plant J.">
        <title>The pomegranate (Punica granatum L.) genome and the genomics of punicalagin biosynthesis.</title>
        <authorList>
            <person name="Qin G."/>
            <person name="Xu C."/>
            <person name="Ming R."/>
            <person name="Tang H."/>
            <person name="Guyot R."/>
            <person name="Kramer E.M."/>
            <person name="Hu Y."/>
            <person name="Yi X."/>
            <person name="Qi Y."/>
            <person name="Xu X."/>
            <person name="Gao Z."/>
            <person name="Pan H."/>
            <person name="Jian J."/>
            <person name="Tian Y."/>
            <person name="Yue Z."/>
            <person name="Xu Y."/>
        </authorList>
    </citation>
    <scope>NUCLEOTIDE SEQUENCE [LARGE SCALE GENOMIC DNA]</scope>
    <source>
        <strain evidence="7">cv. Dabenzi</strain>
    </source>
</reference>
<feature type="domain" description="EF-hand" evidence="5">
    <location>
        <begin position="56"/>
        <end position="91"/>
    </location>
</feature>